<name>A0A6L9U7E6_9HYPH</name>
<dbReference type="GO" id="GO:0020037">
    <property type="term" value="F:heme binding"/>
    <property type="evidence" value="ECO:0007669"/>
    <property type="project" value="InterPro"/>
</dbReference>
<accession>A0A6L9U7E6</accession>
<protein>
    <submittedName>
        <fullName evidence="14">C-type cytochrome</fullName>
    </submittedName>
</protein>
<organism evidence="14 15">
    <name type="scientific">Rhizobium lusitanum</name>
    <dbReference type="NCBI Taxonomy" id="293958"/>
    <lineage>
        <taxon>Bacteria</taxon>
        <taxon>Pseudomonadati</taxon>
        <taxon>Pseudomonadota</taxon>
        <taxon>Alphaproteobacteria</taxon>
        <taxon>Hyphomicrobiales</taxon>
        <taxon>Rhizobiaceae</taxon>
        <taxon>Rhizobium/Agrobacterium group</taxon>
        <taxon>Rhizobium</taxon>
    </lineage>
</organism>
<evidence type="ECO:0000256" key="2">
    <source>
        <dbReference type="ARBA" id="ARBA00022475"/>
    </source>
</evidence>
<comment type="cofactor">
    <cofactor evidence="9">
        <name>heme c</name>
        <dbReference type="ChEBI" id="CHEBI:61717"/>
    </cofactor>
    <text evidence="9">Binds 3 heme c groups covalently per subunit.</text>
</comment>
<keyword evidence="7 10" id="KW-0408">Iron</keyword>
<evidence type="ECO:0000256" key="4">
    <source>
        <dbReference type="ARBA" id="ARBA00022723"/>
    </source>
</evidence>
<comment type="caution">
    <text evidence="14">The sequence shown here is derived from an EMBL/GenBank/DDBJ whole genome shotgun (WGS) entry which is preliminary data.</text>
</comment>
<evidence type="ECO:0000313" key="14">
    <source>
        <dbReference type="EMBL" id="NEI71863.1"/>
    </source>
</evidence>
<keyword evidence="2" id="KW-1003">Cell membrane</keyword>
<dbReference type="SUPFAM" id="SSF46626">
    <property type="entry name" value="Cytochrome c"/>
    <property type="match status" value="3"/>
</dbReference>
<keyword evidence="4 10" id="KW-0479">Metal-binding</keyword>
<feature type="binding site" description="covalent" evidence="9">
    <location>
        <position position="337"/>
    </location>
    <ligand>
        <name>heme c</name>
        <dbReference type="ChEBI" id="CHEBI:61717"/>
        <label>3</label>
    </ligand>
</feature>
<dbReference type="GO" id="GO:0005886">
    <property type="term" value="C:plasma membrane"/>
    <property type="evidence" value="ECO:0007669"/>
    <property type="project" value="UniProtKB-SubCell"/>
</dbReference>
<dbReference type="GO" id="GO:0016614">
    <property type="term" value="F:oxidoreductase activity, acting on CH-OH group of donors"/>
    <property type="evidence" value="ECO:0007669"/>
    <property type="project" value="InterPro"/>
</dbReference>
<evidence type="ECO:0000256" key="8">
    <source>
        <dbReference type="ARBA" id="ARBA00023136"/>
    </source>
</evidence>
<keyword evidence="3 9" id="KW-0349">Heme</keyword>
<feature type="binding site" description="axial binding residue" evidence="10">
    <location>
        <position position="338"/>
    </location>
    <ligand>
        <name>heme c</name>
        <dbReference type="ChEBI" id="CHEBI:61717"/>
        <label>3</label>
    </ligand>
    <ligandPart>
        <name>Fe</name>
        <dbReference type="ChEBI" id="CHEBI:18248"/>
    </ligandPart>
</feature>
<dbReference type="EMBL" id="WUEY01000009">
    <property type="protein sequence ID" value="NEI71863.1"/>
    <property type="molecule type" value="Genomic_DNA"/>
</dbReference>
<proteinExistence type="predicted"/>
<evidence type="ECO:0000313" key="15">
    <source>
        <dbReference type="Proteomes" id="UP000483035"/>
    </source>
</evidence>
<dbReference type="Proteomes" id="UP000483035">
    <property type="component" value="Unassembled WGS sequence"/>
</dbReference>
<keyword evidence="8 11" id="KW-0472">Membrane</keyword>
<evidence type="ECO:0000256" key="6">
    <source>
        <dbReference type="ARBA" id="ARBA00022737"/>
    </source>
</evidence>
<dbReference type="PIRSF" id="PIRSF000018">
    <property type="entry name" value="Mb_ADH_cyt_c"/>
    <property type="match status" value="1"/>
</dbReference>
<evidence type="ECO:0000256" key="12">
    <source>
        <dbReference type="SAM" id="SignalP"/>
    </source>
</evidence>
<reference evidence="14 15" key="1">
    <citation type="submission" date="2019-12" db="EMBL/GenBank/DDBJ databases">
        <title>Rhizobium genotypes associated with high levels of biological nitrogen fixation by grain legumes in a temperate-maritime cropping system.</title>
        <authorList>
            <person name="Maluk M."/>
            <person name="Francesc Ferrando Molina F."/>
            <person name="Lopez Del Egido L."/>
            <person name="Lafos M."/>
            <person name="Langarica-Fuentes A."/>
            <person name="Gebre Yohannes G."/>
            <person name="Young M.W."/>
            <person name="Martin P."/>
            <person name="Gantlett R."/>
            <person name="Kenicer G."/>
            <person name="Hawes C."/>
            <person name="Begg G.S."/>
            <person name="Quilliam R.S."/>
            <person name="Squire G.R."/>
            <person name="Poole P.S."/>
            <person name="Young P.W."/>
            <person name="Iannetta P.M."/>
            <person name="James E.K."/>
        </authorList>
    </citation>
    <scope>NUCLEOTIDE SEQUENCE [LARGE SCALE GENOMIC DNA]</scope>
    <source>
        <strain evidence="14 15">JHI1118</strain>
    </source>
</reference>
<feature type="chain" id="PRO_5026715085" evidence="12">
    <location>
        <begin position="24"/>
        <end position="478"/>
    </location>
</feature>
<dbReference type="RefSeq" id="WP_163988612.1">
    <property type="nucleotide sequence ID" value="NZ_WUEY01000009.1"/>
</dbReference>
<evidence type="ECO:0000256" key="1">
    <source>
        <dbReference type="ARBA" id="ARBA00004236"/>
    </source>
</evidence>
<dbReference type="PANTHER" id="PTHR35008">
    <property type="entry name" value="BLL4482 PROTEIN-RELATED"/>
    <property type="match status" value="1"/>
</dbReference>
<keyword evidence="11" id="KW-1133">Transmembrane helix</keyword>
<feature type="binding site" description="covalent" evidence="9">
    <location>
        <position position="193"/>
    </location>
    <ligand>
        <name>heme c</name>
        <dbReference type="ChEBI" id="CHEBI:61717"/>
        <label>2</label>
    </ligand>
</feature>
<feature type="binding site" description="covalent" evidence="9">
    <location>
        <position position="196"/>
    </location>
    <ligand>
        <name>heme c</name>
        <dbReference type="ChEBI" id="CHEBI:61717"/>
        <label>2</label>
    </ligand>
</feature>
<evidence type="ECO:0000256" key="11">
    <source>
        <dbReference type="SAM" id="Phobius"/>
    </source>
</evidence>
<dbReference type="InterPro" id="IPR051459">
    <property type="entry name" value="Cytochrome_c-type_DH"/>
</dbReference>
<feature type="signal peptide" evidence="12">
    <location>
        <begin position="1"/>
        <end position="23"/>
    </location>
</feature>
<evidence type="ECO:0000259" key="13">
    <source>
        <dbReference type="PROSITE" id="PS51007"/>
    </source>
</evidence>
<dbReference type="InterPro" id="IPR036909">
    <property type="entry name" value="Cyt_c-like_dom_sf"/>
</dbReference>
<evidence type="ECO:0000256" key="7">
    <source>
        <dbReference type="ARBA" id="ARBA00023004"/>
    </source>
</evidence>
<keyword evidence="5 12" id="KW-0732">Signal</keyword>
<dbReference type="InterPro" id="IPR009056">
    <property type="entry name" value="Cyt_c-like_dom"/>
</dbReference>
<sequence length="478" mass="50713">MRISSLVVSIVSALGTIGSSAQAQTLTDAALVERGHAVATAADCMACHTVPRTGKPFAGGYAIVSPLGTIYSTNITPSKTSGIGGYSEAEFSRAVRQGIRKDGAHLYPAMPYDSYAGITDEDMHALYAYFMHGVEPVDEVSKEQTALPFPFNLRFSMAFWNVLYAGTTPFTPVAGVSAEINRGAYLVNVLGHCTSCHTPRNALMGAIQSEALAGGFVGPWYAPNITSDPVSGIGGWTPDELVAYLRTGHAKGKNQAAGGMAEAVQNSLQYLPESDLAAIAAYLKSTDPIRDKTEERAAYEFGSPHSDEDSIRGTYPPTAHDSLASGKELYSGYCASCHQPNGAGSDDQAYPSLFHNTATGSIRPANLVAVILYGIDREVDGKEVLMPGFGKQSYVTPLTDRQIADLSNYVLQNFGNSQANVTPDDVAMARTGGPKPILATVQPFILPTLVGIAIVIILIAAGWFIGKRRRRLAPVAAR</sequence>
<feature type="binding site" description="covalent" evidence="9">
    <location>
        <position position="44"/>
    </location>
    <ligand>
        <name>heme c</name>
        <dbReference type="ChEBI" id="CHEBI:61717"/>
        <label>1</label>
    </ligand>
</feature>
<dbReference type="Pfam" id="PF00034">
    <property type="entry name" value="Cytochrom_C"/>
    <property type="match status" value="2"/>
</dbReference>
<dbReference type="InterPro" id="IPR014353">
    <property type="entry name" value="Membr-bd_ADH_cyt_c"/>
</dbReference>
<feature type="binding site" description="axial binding residue" evidence="10">
    <location>
        <position position="48"/>
    </location>
    <ligand>
        <name>heme c</name>
        <dbReference type="ChEBI" id="CHEBI:61717"/>
        <label>1</label>
    </ligand>
    <ligandPart>
        <name>Fe</name>
        <dbReference type="ChEBI" id="CHEBI:18248"/>
    </ligandPart>
</feature>
<feature type="transmembrane region" description="Helical" evidence="11">
    <location>
        <begin position="444"/>
        <end position="465"/>
    </location>
</feature>
<evidence type="ECO:0000256" key="9">
    <source>
        <dbReference type="PIRSR" id="PIRSR000018-50"/>
    </source>
</evidence>
<dbReference type="AlphaFoldDB" id="A0A6L9U7E6"/>
<evidence type="ECO:0000256" key="5">
    <source>
        <dbReference type="ARBA" id="ARBA00022729"/>
    </source>
</evidence>
<gene>
    <name evidence="14" type="ORF">GR212_19955</name>
</gene>
<evidence type="ECO:0000256" key="10">
    <source>
        <dbReference type="PIRSR" id="PIRSR000018-51"/>
    </source>
</evidence>
<comment type="subcellular location">
    <subcellularLocation>
        <location evidence="1">Cell membrane</location>
    </subcellularLocation>
</comment>
<feature type="binding site" description="axial binding residue" evidence="10">
    <location>
        <position position="197"/>
    </location>
    <ligand>
        <name>heme c</name>
        <dbReference type="ChEBI" id="CHEBI:61717"/>
        <label>2</label>
    </ligand>
    <ligandPart>
        <name>Fe</name>
        <dbReference type="ChEBI" id="CHEBI:18248"/>
    </ligandPart>
</feature>
<feature type="domain" description="Cytochrome c" evidence="13">
    <location>
        <begin position="178"/>
        <end position="287"/>
    </location>
</feature>
<dbReference type="GO" id="GO:0005506">
    <property type="term" value="F:iron ion binding"/>
    <property type="evidence" value="ECO:0007669"/>
    <property type="project" value="InterPro"/>
</dbReference>
<dbReference type="PROSITE" id="PS51007">
    <property type="entry name" value="CYTC"/>
    <property type="match status" value="3"/>
</dbReference>
<evidence type="ECO:0000256" key="3">
    <source>
        <dbReference type="ARBA" id="ARBA00022617"/>
    </source>
</evidence>
<feature type="binding site" description="covalent" evidence="9">
    <location>
        <position position="334"/>
    </location>
    <ligand>
        <name>heme c</name>
        <dbReference type="ChEBI" id="CHEBI:61717"/>
        <label>3</label>
    </ligand>
</feature>
<feature type="binding site" description="covalent" evidence="9">
    <location>
        <position position="47"/>
    </location>
    <ligand>
        <name>heme c</name>
        <dbReference type="ChEBI" id="CHEBI:61717"/>
        <label>1</label>
    </ligand>
</feature>
<keyword evidence="11" id="KW-0812">Transmembrane</keyword>
<keyword evidence="6" id="KW-0677">Repeat</keyword>
<feature type="domain" description="Cytochrome c" evidence="13">
    <location>
        <begin position="321"/>
        <end position="414"/>
    </location>
</feature>
<feature type="domain" description="Cytochrome c" evidence="13">
    <location>
        <begin position="30"/>
        <end position="134"/>
    </location>
</feature>
<dbReference type="GO" id="GO:0009055">
    <property type="term" value="F:electron transfer activity"/>
    <property type="evidence" value="ECO:0007669"/>
    <property type="project" value="InterPro"/>
</dbReference>
<dbReference type="Gene3D" id="1.10.760.10">
    <property type="entry name" value="Cytochrome c-like domain"/>
    <property type="match status" value="3"/>
</dbReference>
<dbReference type="PANTHER" id="PTHR35008:SF8">
    <property type="entry name" value="ALCOHOL DEHYDROGENASE CYTOCHROME C SUBUNIT"/>
    <property type="match status" value="1"/>
</dbReference>